<dbReference type="PROSITE" id="PS50110">
    <property type="entry name" value="RESPONSE_REGULATORY"/>
    <property type="match status" value="1"/>
</dbReference>
<dbReference type="EMBL" id="JAGIKV010000005">
    <property type="protein sequence ID" value="MBP2245103.1"/>
    <property type="molecule type" value="Genomic_DNA"/>
</dbReference>
<keyword evidence="4" id="KW-0597">Phosphoprotein</keyword>
<dbReference type="SUPFAM" id="SSF52172">
    <property type="entry name" value="CheY-like"/>
    <property type="match status" value="1"/>
</dbReference>
<dbReference type="Pfam" id="PF00072">
    <property type="entry name" value="Response_reg"/>
    <property type="match status" value="1"/>
</dbReference>
<evidence type="ECO:0000259" key="5">
    <source>
        <dbReference type="PROSITE" id="PS01124"/>
    </source>
</evidence>
<keyword evidence="8" id="KW-1185">Reference proteome</keyword>
<dbReference type="CDD" id="cd17536">
    <property type="entry name" value="REC_YesN-like"/>
    <property type="match status" value="1"/>
</dbReference>
<dbReference type="PRINTS" id="PR00032">
    <property type="entry name" value="HTHARAC"/>
</dbReference>
<evidence type="ECO:0000256" key="2">
    <source>
        <dbReference type="ARBA" id="ARBA00023125"/>
    </source>
</evidence>
<evidence type="ECO:0000313" key="7">
    <source>
        <dbReference type="EMBL" id="MBP2245103.1"/>
    </source>
</evidence>
<keyword evidence="3" id="KW-0804">Transcription</keyword>
<protein>
    <submittedName>
        <fullName evidence="7">Two-component system response regulator YesN</fullName>
    </submittedName>
</protein>
<dbReference type="Proteomes" id="UP000810207">
    <property type="component" value="Unassembled WGS sequence"/>
</dbReference>
<dbReference type="PANTHER" id="PTHR43280:SF30">
    <property type="entry name" value="MMSAB OPERON REGULATORY PROTEIN"/>
    <property type="match status" value="1"/>
</dbReference>
<dbReference type="InterPro" id="IPR009057">
    <property type="entry name" value="Homeodomain-like_sf"/>
</dbReference>
<dbReference type="InterPro" id="IPR011006">
    <property type="entry name" value="CheY-like_superfamily"/>
</dbReference>
<dbReference type="PROSITE" id="PS01124">
    <property type="entry name" value="HTH_ARAC_FAMILY_2"/>
    <property type="match status" value="1"/>
</dbReference>
<reference evidence="7 8" key="1">
    <citation type="submission" date="2021-03" db="EMBL/GenBank/DDBJ databases">
        <title>Genomic Encyclopedia of Type Strains, Phase IV (KMG-IV): sequencing the most valuable type-strain genomes for metagenomic binning, comparative biology and taxonomic classification.</title>
        <authorList>
            <person name="Goeker M."/>
        </authorList>
    </citation>
    <scope>NUCLEOTIDE SEQUENCE [LARGE SCALE GENOMIC DNA]</scope>
    <source>
        <strain evidence="7 8">DSM 21292</strain>
    </source>
</reference>
<sequence>MFRILITDDEPMIRMGLAKMIKQAGLFDCEIRQAAHGEEALQVVKDFRPHILFTDIRMPTMDGIELCRRLSEQGSTMRIIVVSGYSDFEYARACMDYGVKRYLLKPVGRQELHELLLKLLASEEDKPTVSLVPVRELNDWAMRLEEAIWELRQSDVTELLAAWSNRYPAYALMPEQTAELFQELLELIVARMNARGNGTMSTSSKIIVSASSKECFEALGNEIQTLMNRIKEKRSGKRKHPVEEAKAYLEKHLRREVSLDEIASKLGLNPSYFSQLFKQTTGQTFIQYRIRSKMELAKRMLEQPGNRITDISYEVGYADHPHFTKTFKKITGLTPSEYRSKLGIE</sequence>
<dbReference type="PROSITE" id="PS00041">
    <property type="entry name" value="HTH_ARAC_FAMILY_1"/>
    <property type="match status" value="1"/>
</dbReference>
<dbReference type="SMART" id="SM00342">
    <property type="entry name" value="HTH_ARAC"/>
    <property type="match status" value="1"/>
</dbReference>
<keyword evidence="1" id="KW-0805">Transcription regulation</keyword>
<evidence type="ECO:0000256" key="3">
    <source>
        <dbReference type="ARBA" id="ARBA00023163"/>
    </source>
</evidence>
<dbReference type="SUPFAM" id="SSF46689">
    <property type="entry name" value="Homeodomain-like"/>
    <property type="match status" value="2"/>
</dbReference>
<evidence type="ECO:0000259" key="6">
    <source>
        <dbReference type="PROSITE" id="PS50110"/>
    </source>
</evidence>
<dbReference type="SMART" id="SM00448">
    <property type="entry name" value="REC"/>
    <property type="match status" value="1"/>
</dbReference>
<evidence type="ECO:0000256" key="4">
    <source>
        <dbReference type="PROSITE-ProRule" id="PRU00169"/>
    </source>
</evidence>
<feature type="domain" description="HTH araC/xylS-type" evidence="5">
    <location>
        <begin position="243"/>
        <end position="341"/>
    </location>
</feature>
<accession>A0ABS4RQF2</accession>
<feature type="domain" description="Response regulatory" evidence="6">
    <location>
        <begin position="3"/>
        <end position="120"/>
    </location>
</feature>
<dbReference type="InterPro" id="IPR018060">
    <property type="entry name" value="HTH_AraC"/>
</dbReference>
<dbReference type="InterPro" id="IPR018062">
    <property type="entry name" value="HTH_AraC-typ_CS"/>
</dbReference>
<evidence type="ECO:0000313" key="8">
    <source>
        <dbReference type="Proteomes" id="UP000810207"/>
    </source>
</evidence>
<feature type="modified residue" description="4-aspartylphosphate" evidence="4">
    <location>
        <position position="55"/>
    </location>
</feature>
<dbReference type="Pfam" id="PF12833">
    <property type="entry name" value="HTH_18"/>
    <property type="match status" value="1"/>
</dbReference>
<keyword evidence="2" id="KW-0238">DNA-binding</keyword>
<dbReference type="PANTHER" id="PTHR43280">
    <property type="entry name" value="ARAC-FAMILY TRANSCRIPTIONAL REGULATOR"/>
    <property type="match status" value="1"/>
</dbReference>
<proteinExistence type="predicted"/>
<dbReference type="Gene3D" id="3.40.50.2300">
    <property type="match status" value="1"/>
</dbReference>
<dbReference type="RefSeq" id="WP_211081891.1">
    <property type="nucleotide sequence ID" value="NZ_CBCSLC010000016.1"/>
</dbReference>
<dbReference type="InterPro" id="IPR020449">
    <property type="entry name" value="Tscrpt_reg_AraC-type_HTH"/>
</dbReference>
<comment type="caution">
    <text evidence="7">The sequence shown here is derived from an EMBL/GenBank/DDBJ whole genome shotgun (WGS) entry which is preliminary data.</text>
</comment>
<evidence type="ECO:0000256" key="1">
    <source>
        <dbReference type="ARBA" id="ARBA00023015"/>
    </source>
</evidence>
<dbReference type="InterPro" id="IPR001789">
    <property type="entry name" value="Sig_transdc_resp-reg_receiver"/>
</dbReference>
<name>A0ABS4RQF2_PAEXY</name>
<gene>
    <name evidence="7" type="ORF">J2Z28_001719</name>
</gene>
<dbReference type="Gene3D" id="1.10.10.60">
    <property type="entry name" value="Homeodomain-like"/>
    <property type="match status" value="2"/>
</dbReference>
<organism evidence="7 8">
    <name type="scientific">Paenibacillus xylanexedens</name>
    <dbReference type="NCBI Taxonomy" id="528191"/>
    <lineage>
        <taxon>Bacteria</taxon>
        <taxon>Bacillati</taxon>
        <taxon>Bacillota</taxon>
        <taxon>Bacilli</taxon>
        <taxon>Bacillales</taxon>
        <taxon>Paenibacillaceae</taxon>
        <taxon>Paenibacillus</taxon>
    </lineage>
</organism>